<dbReference type="EMBL" id="SZOH01002439">
    <property type="protein sequence ID" value="TKI94908.1"/>
    <property type="molecule type" value="Genomic_DNA"/>
</dbReference>
<protein>
    <submittedName>
        <fullName evidence="1">Pseudouridine synthase</fullName>
    </submittedName>
</protein>
<reference evidence="1 2" key="1">
    <citation type="journal article" date="2019" name="Environ. Microbiol.">
        <title>An active ?-lactamase is a part of an orchestrated cell wall stress resistance network of Bacillus subtilis and related rhizosphere species.</title>
        <authorList>
            <person name="Bucher T."/>
            <person name="Keren-Paz A."/>
            <person name="Hausser J."/>
            <person name="Olender T."/>
            <person name="Cytryn E."/>
            <person name="Kolodkin-Gal I."/>
        </authorList>
    </citation>
    <scope>NUCLEOTIDE SEQUENCE [LARGE SCALE GENOMIC DNA]</scope>
    <source>
        <strain evidence="1 2">I32</strain>
    </source>
</reference>
<name>A0A9X9A4R9_BACCE</name>
<gene>
    <name evidence="1" type="ORF">FC695_27980</name>
</gene>
<dbReference type="AlphaFoldDB" id="A0A9X9A4R9"/>
<accession>A0A9X9A4R9</accession>
<evidence type="ECO:0000313" key="1">
    <source>
        <dbReference type="EMBL" id="TKI94908.1"/>
    </source>
</evidence>
<sequence length="38" mass="4405">MYLDELASYVFVLRIVLGICTTHETSFTYDNRKGDVAY</sequence>
<organism evidence="1 2">
    <name type="scientific">Bacillus cereus</name>
    <dbReference type="NCBI Taxonomy" id="1396"/>
    <lineage>
        <taxon>Bacteria</taxon>
        <taxon>Bacillati</taxon>
        <taxon>Bacillota</taxon>
        <taxon>Bacilli</taxon>
        <taxon>Bacillales</taxon>
        <taxon>Bacillaceae</taxon>
        <taxon>Bacillus</taxon>
        <taxon>Bacillus cereus group</taxon>
    </lineage>
</organism>
<comment type="caution">
    <text evidence="1">The sequence shown here is derived from an EMBL/GenBank/DDBJ whole genome shotgun (WGS) entry which is preliminary data.</text>
</comment>
<evidence type="ECO:0000313" key="2">
    <source>
        <dbReference type="Proteomes" id="UP000308444"/>
    </source>
</evidence>
<proteinExistence type="predicted"/>
<dbReference type="Proteomes" id="UP000308444">
    <property type="component" value="Unassembled WGS sequence"/>
</dbReference>